<dbReference type="Proteomes" id="UP000663828">
    <property type="component" value="Unassembled WGS sequence"/>
</dbReference>
<dbReference type="PROSITE" id="PS01031">
    <property type="entry name" value="SHSP"/>
    <property type="match status" value="1"/>
</dbReference>
<comment type="similarity">
    <text evidence="1 2">Belongs to the small heat shock protein (HSP20) family.</text>
</comment>
<dbReference type="SUPFAM" id="SSF49764">
    <property type="entry name" value="HSP20-like chaperones"/>
    <property type="match status" value="1"/>
</dbReference>
<evidence type="ECO:0000313" key="4">
    <source>
        <dbReference type="EMBL" id="CAF0988394.1"/>
    </source>
</evidence>
<evidence type="ECO:0000256" key="1">
    <source>
        <dbReference type="PROSITE-ProRule" id="PRU00285"/>
    </source>
</evidence>
<organism evidence="5 6">
    <name type="scientific">Adineta ricciae</name>
    <name type="common">Rotifer</name>
    <dbReference type="NCBI Taxonomy" id="249248"/>
    <lineage>
        <taxon>Eukaryota</taxon>
        <taxon>Metazoa</taxon>
        <taxon>Spiralia</taxon>
        <taxon>Gnathifera</taxon>
        <taxon>Rotifera</taxon>
        <taxon>Eurotatoria</taxon>
        <taxon>Bdelloidea</taxon>
        <taxon>Adinetida</taxon>
        <taxon>Adinetidae</taxon>
        <taxon>Adineta</taxon>
    </lineage>
</organism>
<accession>A0A814H295</accession>
<dbReference type="Gene3D" id="2.60.40.790">
    <property type="match status" value="1"/>
</dbReference>
<dbReference type="GO" id="GO:0005737">
    <property type="term" value="C:cytoplasm"/>
    <property type="evidence" value="ECO:0007669"/>
    <property type="project" value="TreeGrafter"/>
</dbReference>
<reference evidence="5" key="1">
    <citation type="submission" date="2021-02" db="EMBL/GenBank/DDBJ databases">
        <authorList>
            <person name="Nowell W R."/>
        </authorList>
    </citation>
    <scope>NUCLEOTIDE SEQUENCE</scope>
</reference>
<dbReference type="InterPro" id="IPR001436">
    <property type="entry name" value="Alpha-crystallin/sHSP_animal"/>
</dbReference>
<dbReference type="EMBL" id="CAJNOR010000773">
    <property type="protein sequence ID" value="CAF1003955.1"/>
    <property type="molecule type" value="Genomic_DNA"/>
</dbReference>
<keyword evidence="6" id="KW-1185">Reference proteome</keyword>
<dbReference type="PANTHER" id="PTHR45640:SF26">
    <property type="entry name" value="RE23625P"/>
    <property type="match status" value="1"/>
</dbReference>
<evidence type="ECO:0000313" key="6">
    <source>
        <dbReference type="Proteomes" id="UP000663828"/>
    </source>
</evidence>
<dbReference type="Proteomes" id="UP000663852">
    <property type="component" value="Unassembled WGS sequence"/>
</dbReference>
<dbReference type="GO" id="GO:0051082">
    <property type="term" value="F:unfolded protein binding"/>
    <property type="evidence" value="ECO:0007669"/>
    <property type="project" value="TreeGrafter"/>
</dbReference>
<comment type="caution">
    <text evidence="5">The sequence shown here is derived from an EMBL/GenBank/DDBJ whole genome shotgun (WGS) entry which is preliminary data.</text>
</comment>
<name>A0A814H295_ADIRI</name>
<dbReference type="InterPro" id="IPR002068">
    <property type="entry name" value="A-crystallin/Hsp20_dom"/>
</dbReference>
<evidence type="ECO:0000259" key="3">
    <source>
        <dbReference type="PROSITE" id="PS01031"/>
    </source>
</evidence>
<dbReference type="GO" id="GO:0009408">
    <property type="term" value="P:response to heat"/>
    <property type="evidence" value="ECO:0007669"/>
    <property type="project" value="TreeGrafter"/>
</dbReference>
<dbReference type="InterPro" id="IPR008978">
    <property type="entry name" value="HSP20-like_chaperone"/>
</dbReference>
<protein>
    <recommendedName>
        <fullName evidence="3">SHSP domain-containing protein</fullName>
    </recommendedName>
</protein>
<dbReference type="OrthoDB" id="1431247at2759"/>
<sequence>MQVQMALARVTQRLFVPRLAKIVGSQTGSTRHFFHRHHYHKYLPETSFAPMANVFQRWEKEFERMQSQFNKFFQDSKVDRSAMDLTFDGNNKLSATENDLIITEPDGSRKFHLSLNTHGFGPEDIKIKVQKGSLSVSAKKEKKGTNGYSLHEFSQTYSLPEELNIDQLKSTYAENGILVIEAPLPEAKTKNRQIEIERIK</sequence>
<dbReference type="Pfam" id="PF00011">
    <property type="entry name" value="HSP20"/>
    <property type="match status" value="1"/>
</dbReference>
<feature type="domain" description="SHSP" evidence="3">
    <location>
        <begin position="91"/>
        <end position="199"/>
    </location>
</feature>
<dbReference type="AlphaFoldDB" id="A0A814H295"/>
<dbReference type="CDD" id="cd06526">
    <property type="entry name" value="metazoan_ACD"/>
    <property type="match status" value="1"/>
</dbReference>
<proteinExistence type="inferred from homology"/>
<evidence type="ECO:0000256" key="2">
    <source>
        <dbReference type="RuleBase" id="RU003616"/>
    </source>
</evidence>
<evidence type="ECO:0000313" key="5">
    <source>
        <dbReference type="EMBL" id="CAF1003955.1"/>
    </source>
</evidence>
<dbReference type="GO" id="GO:0042026">
    <property type="term" value="P:protein refolding"/>
    <property type="evidence" value="ECO:0007669"/>
    <property type="project" value="TreeGrafter"/>
</dbReference>
<dbReference type="GO" id="GO:0005634">
    <property type="term" value="C:nucleus"/>
    <property type="evidence" value="ECO:0007669"/>
    <property type="project" value="TreeGrafter"/>
</dbReference>
<dbReference type="PANTHER" id="PTHR45640">
    <property type="entry name" value="HEAT SHOCK PROTEIN HSP-12.2-RELATED"/>
    <property type="match status" value="1"/>
</dbReference>
<gene>
    <name evidence="4" type="ORF">EDS130_LOCUS14255</name>
    <name evidence="5" type="ORF">XAT740_LOCUS13357</name>
</gene>
<dbReference type="EMBL" id="CAJNOJ010000058">
    <property type="protein sequence ID" value="CAF0988394.1"/>
    <property type="molecule type" value="Genomic_DNA"/>
</dbReference>